<gene>
    <name evidence="2" type="ORF">LX69_01461</name>
</gene>
<organism evidence="2 3">
    <name type="scientific">Breznakibacter xylanolyticus</name>
    <dbReference type="NCBI Taxonomy" id="990"/>
    <lineage>
        <taxon>Bacteria</taxon>
        <taxon>Pseudomonadati</taxon>
        <taxon>Bacteroidota</taxon>
        <taxon>Bacteroidia</taxon>
        <taxon>Marinilabiliales</taxon>
        <taxon>Marinilabiliaceae</taxon>
        <taxon>Breznakibacter</taxon>
    </lineage>
</organism>
<name>A0A2W7P1T4_9BACT</name>
<accession>A0A2W7P1T4</accession>
<sequence length="68" mass="7453">MNRKSILKAAVIGVVLVVAGGLLTLNAGERKDYKSMSNEEILQLPVSELAELSLDELMAISDKFRYAE</sequence>
<keyword evidence="3" id="KW-1185">Reference proteome</keyword>
<dbReference type="RefSeq" id="WP_146260664.1">
    <property type="nucleotide sequence ID" value="NZ_QKZK01000009.1"/>
</dbReference>
<proteinExistence type="predicted"/>
<protein>
    <submittedName>
        <fullName evidence="2">Uncharacterized protein</fullName>
    </submittedName>
</protein>
<dbReference type="EMBL" id="QKZK01000009">
    <property type="protein sequence ID" value="PZX17412.1"/>
    <property type="molecule type" value="Genomic_DNA"/>
</dbReference>
<feature type="transmembrane region" description="Helical" evidence="1">
    <location>
        <begin position="6"/>
        <end position="27"/>
    </location>
</feature>
<keyword evidence="1" id="KW-0812">Transmembrane</keyword>
<evidence type="ECO:0000256" key="1">
    <source>
        <dbReference type="SAM" id="Phobius"/>
    </source>
</evidence>
<evidence type="ECO:0000313" key="3">
    <source>
        <dbReference type="Proteomes" id="UP000249239"/>
    </source>
</evidence>
<keyword evidence="1" id="KW-1133">Transmembrane helix</keyword>
<dbReference type="AlphaFoldDB" id="A0A2W7P1T4"/>
<evidence type="ECO:0000313" key="2">
    <source>
        <dbReference type="EMBL" id="PZX17412.1"/>
    </source>
</evidence>
<comment type="caution">
    <text evidence="2">The sequence shown here is derived from an EMBL/GenBank/DDBJ whole genome shotgun (WGS) entry which is preliminary data.</text>
</comment>
<dbReference type="Proteomes" id="UP000249239">
    <property type="component" value="Unassembled WGS sequence"/>
</dbReference>
<reference evidence="2 3" key="1">
    <citation type="submission" date="2018-06" db="EMBL/GenBank/DDBJ databases">
        <title>Genomic Encyclopedia of Archaeal and Bacterial Type Strains, Phase II (KMG-II): from individual species to whole genera.</title>
        <authorList>
            <person name="Goeker M."/>
        </authorList>
    </citation>
    <scope>NUCLEOTIDE SEQUENCE [LARGE SCALE GENOMIC DNA]</scope>
    <source>
        <strain evidence="2 3">DSM 6779</strain>
    </source>
</reference>
<keyword evidence="1" id="KW-0472">Membrane</keyword>